<accession>A0A518DLJ1</accession>
<dbReference type="CDD" id="cd09620">
    <property type="entry name" value="CBM9_like_3"/>
    <property type="match status" value="1"/>
</dbReference>
<dbReference type="PANTHER" id="PTHR47406">
    <property type="entry name" value="COAGULATION FACTOR 5/8 TYPE, C-TERMINAL"/>
    <property type="match status" value="1"/>
</dbReference>
<dbReference type="KEGG" id="lcre:Pla8534_04570"/>
<evidence type="ECO:0000313" key="4">
    <source>
        <dbReference type="Proteomes" id="UP000317648"/>
    </source>
</evidence>
<evidence type="ECO:0008006" key="5">
    <source>
        <dbReference type="Google" id="ProtNLM"/>
    </source>
</evidence>
<keyword evidence="4" id="KW-1185">Reference proteome</keyword>
<evidence type="ECO:0000256" key="2">
    <source>
        <dbReference type="SAM" id="SignalP"/>
    </source>
</evidence>
<dbReference type="Pfam" id="PF16126">
    <property type="entry name" value="DUF4838"/>
    <property type="match status" value="1"/>
</dbReference>
<feature type="chain" id="PRO_5022218310" description="Carbohydrate-binding domain-containing protein" evidence="2">
    <location>
        <begin position="22"/>
        <end position="1105"/>
    </location>
</feature>
<organism evidence="3 4">
    <name type="scientific">Lignipirellula cremea</name>
    <dbReference type="NCBI Taxonomy" id="2528010"/>
    <lineage>
        <taxon>Bacteria</taxon>
        <taxon>Pseudomonadati</taxon>
        <taxon>Planctomycetota</taxon>
        <taxon>Planctomycetia</taxon>
        <taxon>Pirellulales</taxon>
        <taxon>Pirellulaceae</taxon>
        <taxon>Lignipirellula</taxon>
    </lineage>
</organism>
<dbReference type="OrthoDB" id="5136785at2"/>
<dbReference type="RefSeq" id="WP_145048900.1">
    <property type="nucleotide sequence ID" value="NZ_CP036433.1"/>
</dbReference>
<evidence type="ECO:0000256" key="1">
    <source>
        <dbReference type="SAM" id="MobiDB-lite"/>
    </source>
</evidence>
<protein>
    <recommendedName>
        <fullName evidence="5">Carbohydrate-binding domain-containing protein</fullName>
    </recommendedName>
</protein>
<dbReference type="AlphaFoldDB" id="A0A518DLJ1"/>
<dbReference type="EMBL" id="CP036433">
    <property type="protein sequence ID" value="QDU92709.1"/>
    <property type="molecule type" value="Genomic_DNA"/>
</dbReference>
<dbReference type="Gene3D" id="2.60.40.1190">
    <property type="match status" value="1"/>
</dbReference>
<sequence precursor="true">MKTPLILCSYLLLLGVLPALADDAFLVKDGQPQAEIIIAQDPPRTVRLAAAELQNTLEKISGAKLPIATAPHDDIPVKVYVGDSPHARKEQVTAAGLKDGAWRMVSGPNWLALIGDDTNFTPREPWAKNNGGIASGQLQRDWEEAAGGPWGVPNRGMYKHRVRLPGDIGKPTGAETDNKETLELWGFDERGSYNAVCGFLRSLGVRWYLPGELGEVVPQMASIRLPTVDQTVQPDFAVRRFNVRFANASPDTMQWAMRLGMRDPYGLMVAHGMHAMTQTDTILRDHPDWFALYGGQRDNQPGKRLNHLCYSNEELLAETVRYARAQFDQYDFDTVSIMPPDAYISICQCPLCAGKESPQRGSRGKLSNHVWDFVNRVAKEVGKTHPDKKIVCCAYGANTLPPTNIEQLEPNVQVLIVGGRRPRSNLPEQRAETAQLRADWAAKTQNKLMIFENYPFTDRGFYLPAFVARSIGDSINATKGVSDGEDIWLSFGRDFDTKDIGFNHFQVYFTARMYWGGKDQDPVALLEEYCRLFYGPAGEPMQAFFTYCEDHWQAMEKEKDKVDHALALFSTAQSQVAVDSVYAKRLALIDEFLNALRSKAEQLGRQRGPVPKLRLVRDAEEIVIDGKLDDDYWQNCPASSTGVLRELQTGRQPLYGTSVKCGWSRAGDLYFAFRCDENPGERPNIATVKPGDQALWYGDAIEILLETDSHSYYQIAVNPAGVVVDLDRGVAKSNWFEWDSQAEVATHVADDHWTVEVRIPVTDDENDPLHQVVGRQPSTSLPWHINLCRQRIRGNVTEHSAYSPTGKPAFHEPMKFAHLHSGRSHAFDHDEPDDDYLHGRSTADGLFRSGQREEAMAAFAALAQRKEFSDFQKCDALEQAAACARALRDFDRANELAAAAPLESVQKSIRMQNLLAERKAAELLEAFGKEDLSTWPFWNAGEGYFARGRAHLVMKNGAEAAADLQAALPRLAPGLSRLGALWMLGQTQEQLLQNDAAALAAYQQVTQAQRYQGSADFYYGVLGAARVQTRQGKFEDALATLHLADIDKVKGTWRHRLLESVAQTQTAAGRPAEAIAAWQQIQSDESAAPAQRTSAEQAIQALRKP</sequence>
<feature type="signal peptide" evidence="2">
    <location>
        <begin position="1"/>
        <end position="21"/>
    </location>
</feature>
<name>A0A518DLJ1_9BACT</name>
<feature type="region of interest" description="Disordered" evidence="1">
    <location>
        <begin position="1085"/>
        <end position="1105"/>
    </location>
</feature>
<dbReference type="PANTHER" id="PTHR47406:SF2">
    <property type="entry name" value="ALPHA GLUCURONIDASE N-TERMINAL DOMAIN-CONTAINING PROTEIN"/>
    <property type="match status" value="1"/>
</dbReference>
<reference evidence="3 4" key="1">
    <citation type="submission" date="2019-02" db="EMBL/GenBank/DDBJ databases">
        <title>Deep-cultivation of Planctomycetes and their phenomic and genomic characterization uncovers novel biology.</title>
        <authorList>
            <person name="Wiegand S."/>
            <person name="Jogler M."/>
            <person name="Boedeker C."/>
            <person name="Pinto D."/>
            <person name="Vollmers J."/>
            <person name="Rivas-Marin E."/>
            <person name="Kohn T."/>
            <person name="Peeters S.H."/>
            <person name="Heuer A."/>
            <person name="Rast P."/>
            <person name="Oberbeckmann S."/>
            <person name="Bunk B."/>
            <person name="Jeske O."/>
            <person name="Meyerdierks A."/>
            <person name="Storesund J.E."/>
            <person name="Kallscheuer N."/>
            <person name="Luecker S."/>
            <person name="Lage O.M."/>
            <person name="Pohl T."/>
            <person name="Merkel B.J."/>
            <person name="Hornburger P."/>
            <person name="Mueller R.-W."/>
            <person name="Bruemmer F."/>
            <person name="Labrenz M."/>
            <person name="Spormann A.M."/>
            <person name="Op den Camp H."/>
            <person name="Overmann J."/>
            <person name="Amann R."/>
            <person name="Jetten M.S.M."/>
            <person name="Mascher T."/>
            <person name="Medema M.H."/>
            <person name="Devos D.P."/>
            <person name="Kaster A.-K."/>
            <person name="Ovreas L."/>
            <person name="Rohde M."/>
            <person name="Galperin M.Y."/>
            <person name="Jogler C."/>
        </authorList>
    </citation>
    <scope>NUCLEOTIDE SEQUENCE [LARGE SCALE GENOMIC DNA]</scope>
    <source>
        <strain evidence="3 4">Pla85_3_4</strain>
    </source>
</reference>
<dbReference type="InterPro" id="IPR032287">
    <property type="entry name" value="DUF4838"/>
</dbReference>
<dbReference type="Proteomes" id="UP000317648">
    <property type="component" value="Chromosome"/>
</dbReference>
<evidence type="ECO:0000313" key="3">
    <source>
        <dbReference type="EMBL" id="QDU92709.1"/>
    </source>
</evidence>
<dbReference type="SUPFAM" id="SSF49344">
    <property type="entry name" value="CBD9-like"/>
    <property type="match status" value="1"/>
</dbReference>
<proteinExistence type="predicted"/>
<keyword evidence="2" id="KW-0732">Signal</keyword>
<feature type="compositionally biased region" description="Polar residues" evidence="1">
    <location>
        <begin position="1085"/>
        <end position="1097"/>
    </location>
</feature>
<gene>
    <name evidence="3" type="ORF">Pla8534_04570</name>
</gene>